<accession>A0A1V9XZS1</accession>
<organism evidence="1 2">
    <name type="scientific">Tropilaelaps mercedesae</name>
    <dbReference type="NCBI Taxonomy" id="418985"/>
    <lineage>
        <taxon>Eukaryota</taxon>
        <taxon>Metazoa</taxon>
        <taxon>Ecdysozoa</taxon>
        <taxon>Arthropoda</taxon>
        <taxon>Chelicerata</taxon>
        <taxon>Arachnida</taxon>
        <taxon>Acari</taxon>
        <taxon>Parasitiformes</taxon>
        <taxon>Mesostigmata</taxon>
        <taxon>Gamasina</taxon>
        <taxon>Dermanyssoidea</taxon>
        <taxon>Laelapidae</taxon>
        <taxon>Tropilaelaps</taxon>
    </lineage>
</organism>
<protein>
    <submittedName>
        <fullName evidence="1">Uncharacterized protein</fullName>
    </submittedName>
</protein>
<comment type="caution">
    <text evidence="1">The sequence shown here is derived from an EMBL/GenBank/DDBJ whole genome shotgun (WGS) entry which is preliminary data.</text>
</comment>
<dbReference type="Proteomes" id="UP000192247">
    <property type="component" value="Unassembled WGS sequence"/>
</dbReference>
<keyword evidence="2" id="KW-1185">Reference proteome</keyword>
<dbReference type="EMBL" id="MNPL01001624">
    <property type="protein sequence ID" value="OQR78971.1"/>
    <property type="molecule type" value="Genomic_DNA"/>
</dbReference>
<evidence type="ECO:0000313" key="1">
    <source>
        <dbReference type="EMBL" id="OQR78971.1"/>
    </source>
</evidence>
<dbReference type="InParanoid" id="A0A1V9XZS1"/>
<gene>
    <name evidence="1" type="ORF">BIW11_06054</name>
</gene>
<reference evidence="1 2" key="1">
    <citation type="journal article" date="2017" name="Gigascience">
        <title>Draft genome of the honey bee ectoparasitic mite, Tropilaelaps mercedesae, is shaped by the parasitic life history.</title>
        <authorList>
            <person name="Dong X."/>
            <person name="Armstrong S.D."/>
            <person name="Xia D."/>
            <person name="Makepeace B.L."/>
            <person name="Darby A.C."/>
            <person name="Kadowaki T."/>
        </authorList>
    </citation>
    <scope>NUCLEOTIDE SEQUENCE [LARGE SCALE GENOMIC DNA]</scope>
    <source>
        <strain evidence="1">Wuxi-XJTLU</strain>
    </source>
</reference>
<name>A0A1V9XZS1_9ACAR</name>
<evidence type="ECO:0000313" key="2">
    <source>
        <dbReference type="Proteomes" id="UP000192247"/>
    </source>
</evidence>
<dbReference type="AlphaFoldDB" id="A0A1V9XZS1"/>
<sequence>MQSLVYVAFCGFLRLYVFRSDSRLKCRTDLDIMCYLGFYKGKKWNVRGRSSKLSLKVVQGTNAVVEVRSRSGEDVCQGMQNGR</sequence>
<proteinExistence type="predicted"/>